<evidence type="ECO:0000313" key="2">
    <source>
        <dbReference type="EMBL" id="WOO32372.1"/>
    </source>
</evidence>
<sequence>MAKAKQGLIRGMGTHRRTEGDYMAALLDIVTLDDWRDVVAGALQLAKGGDAQARAWLAQYLVGKASASAPTALTVQVNQWSSKDPLAERLARPLIHQEKFPLLAGSEAREADIQDAIAAELVRKLPTPETTAKPAPARVRANSDDETATKLP</sequence>
<feature type="compositionally biased region" description="Low complexity" evidence="1">
    <location>
        <begin position="127"/>
        <end position="137"/>
    </location>
</feature>
<name>A0ABZ0J4G6_9BURK</name>
<gene>
    <name evidence="2" type="ORF">P4826_18640</name>
</gene>
<protein>
    <submittedName>
        <fullName evidence="2">Uncharacterized protein</fullName>
    </submittedName>
</protein>
<evidence type="ECO:0000313" key="3">
    <source>
        <dbReference type="Proteomes" id="UP001303211"/>
    </source>
</evidence>
<accession>A0ABZ0J4G6</accession>
<keyword evidence="3" id="KW-1185">Reference proteome</keyword>
<proteinExistence type="predicted"/>
<feature type="region of interest" description="Disordered" evidence="1">
    <location>
        <begin position="125"/>
        <end position="152"/>
    </location>
</feature>
<dbReference type="EMBL" id="CP136921">
    <property type="protein sequence ID" value="WOO32372.1"/>
    <property type="molecule type" value="Genomic_DNA"/>
</dbReference>
<dbReference type="Proteomes" id="UP001303211">
    <property type="component" value="Chromosome"/>
</dbReference>
<reference evidence="2 3" key="1">
    <citation type="submission" date="2023-03" db="EMBL/GenBank/DDBJ databases">
        <title>Diaphorobacter basophil sp. nov., isolated from a sewage-treatment plant.</title>
        <authorList>
            <person name="Yang K."/>
        </authorList>
    </citation>
    <scope>NUCLEOTIDE SEQUENCE [LARGE SCALE GENOMIC DNA]</scope>
    <source>
        <strain evidence="2 3">Y-1</strain>
    </source>
</reference>
<dbReference type="RefSeq" id="WP_317701833.1">
    <property type="nucleotide sequence ID" value="NZ_CP136921.1"/>
</dbReference>
<organism evidence="2 3">
    <name type="scientific">Diaphorobacter limosus</name>
    <dbReference type="NCBI Taxonomy" id="3036128"/>
    <lineage>
        <taxon>Bacteria</taxon>
        <taxon>Pseudomonadati</taxon>
        <taxon>Pseudomonadota</taxon>
        <taxon>Betaproteobacteria</taxon>
        <taxon>Burkholderiales</taxon>
        <taxon>Comamonadaceae</taxon>
        <taxon>Diaphorobacter</taxon>
    </lineage>
</organism>
<evidence type="ECO:0000256" key="1">
    <source>
        <dbReference type="SAM" id="MobiDB-lite"/>
    </source>
</evidence>